<feature type="transmembrane region" description="Helical" evidence="2">
    <location>
        <begin position="195"/>
        <end position="217"/>
    </location>
</feature>
<sequence>MCIPDATEEEKPVTRLDSARENAGWNKEAAAAYAATAKDAALHYADEARQRFGPAVEALGPKAAAAGAQARSSATQAAQAARVQYAKHVAPQLEQAFLSLPPGAQQSTLKAVHRAQEAALAAKINATKAAGQAKATLGPKVTDAYSGARATVVPVAQEAQVRGAAALTALQGHVTASEISELAAKNIKKENRSGWATGLAVGGVVAIGAGVCAWQWWRKQNNPEWLVEPPAGAHNGTGTHTADRPADTGTTAADAPVNGSVPHDQQQGGDTTPKPTPPPPSRPDADRPKPHDPRKPH</sequence>
<evidence type="ECO:0000256" key="2">
    <source>
        <dbReference type="SAM" id="Phobius"/>
    </source>
</evidence>
<evidence type="ECO:0000256" key="1">
    <source>
        <dbReference type="SAM" id="MobiDB-lite"/>
    </source>
</evidence>
<gene>
    <name evidence="3" type="ORF">GCM10009663_18710</name>
</gene>
<evidence type="ECO:0000313" key="4">
    <source>
        <dbReference type="Proteomes" id="UP001499987"/>
    </source>
</evidence>
<dbReference type="InterPro" id="IPR035214">
    <property type="entry name" value="DUF5324"/>
</dbReference>
<keyword evidence="4" id="KW-1185">Reference proteome</keyword>
<keyword evidence="2" id="KW-0812">Transmembrane</keyword>
<dbReference type="Proteomes" id="UP001499987">
    <property type="component" value="Unassembled WGS sequence"/>
</dbReference>
<comment type="caution">
    <text evidence="3">The sequence shown here is derived from an EMBL/GenBank/DDBJ whole genome shotgun (WGS) entry which is preliminary data.</text>
</comment>
<dbReference type="EMBL" id="BAAALD010000012">
    <property type="protein sequence ID" value="GAA1077235.1"/>
    <property type="molecule type" value="Genomic_DNA"/>
</dbReference>
<protein>
    <submittedName>
        <fullName evidence="3">DUF5324 family protein</fullName>
    </submittedName>
</protein>
<reference evidence="4" key="1">
    <citation type="journal article" date="2019" name="Int. J. Syst. Evol. Microbiol.">
        <title>The Global Catalogue of Microorganisms (GCM) 10K type strain sequencing project: providing services to taxonomists for standard genome sequencing and annotation.</title>
        <authorList>
            <consortium name="The Broad Institute Genomics Platform"/>
            <consortium name="The Broad Institute Genome Sequencing Center for Infectious Disease"/>
            <person name="Wu L."/>
            <person name="Ma J."/>
        </authorList>
    </citation>
    <scope>NUCLEOTIDE SEQUENCE [LARGE SCALE GENOMIC DNA]</scope>
    <source>
        <strain evidence="4">JCM 13002</strain>
    </source>
</reference>
<keyword evidence="2" id="KW-1133">Transmembrane helix</keyword>
<dbReference type="Pfam" id="PF17258">
    <property type="entry name" value="DUF5324"/>
    <property type="match status" value="1"/>
</dbReference>
<feature type="region of interest" description="Disordered" evidence="1">
    <location>
        <begin position="225"/>
        <end position="297"/>
    </location>
</feature>
<feature type="compositionally biased region" description="Basic and acidic residues" evidence="1">
    <location>
        <begin position="283"/>
        <end position="297"/>
    </location>
</feature>
<organism evidence="3 4">
    <name type="scientific">Kitasatospora arboriphila</name>
    <dbReference type="NCBI Taxonomy" id="258052"/>
    <lineage>
        <taxon>Bacteria</taxon>
        <taxon>Bacillati</taxon>
        <taxon>Actinomycetota</taxon>
        <taxon>Actinomycetes</taxon>
        <taxon>Kitasatosporales</taxon>
        <taxon>Streptomycetaceae</taxon>
        <taxon>Kitasatospora</taxon>
    </lineage>
</organism>
<proteinExistence type="predicted"/>
<name>A0ABP4DX83_9ACTN</name>
<accession>A0ABP4DX83</accession>
<keyword evidence="2" id="KW-0472">Membrane</keyword>
<evidence type="ECO:0000313" key="3">
    <source>
        <dbReference type="EMBL" id="GAA1077235.1"/>
    </source>
</evidence>